<sequence length="100" mass="11707">MIIKKMKKEKTGKDDYMKPMIIKKVKKEKTGNDDCMKPVRRVRVVYNDPYATDSGKRFTMTTQFMIITMDLRELSVLLWNCSSKVPNGVLYRKFSDRGSC</sequence>
<evidence type="ECO:0000313" key="2">
    <source>
        <dbReference type="Proteomes" id="UP001060215"/>
    </source>
</evidence>
<keyword evidence="2" id="KW-1185">Reference proteome</keyword>
<accession>A0ACC0F9W5</accession>
<name>A0ACC0F9W5_9ERIC</name>
<comment type="caution">
    <text evidence="1">The sequence shown here is derived from an EMBL/GenBank/DDBJ whole genome shotgun (WGS) entry which is preliminary data.</text>
</comment>
<dbReference type="Proteomes" id="UP001060215">
    <property type="component" value="Chromosome 15"/>
</dbReference>
<evidence type="ECO:0000313" key="1">
    <source>
        <dbReference type="EMBL" id="KAI7985445.1"/>
    </source>
</evidence>
<proteinExistence type="predicted"/>
<organism evidence="1 2">
    <name type="scientific">Camellia lanceoleosa</name>
    <dbReference type="NCBI Taxonomy" id="1840588"/>
    <lineage>
        <taxon>Eukaryota</taxon>
        <taxon>Viridiplantae</taxon>
        <taxon>Streptophyta</taxon>
        <taxon>Embryophyta</taxon>
        <taxon>Tracheophyta</taxon>
        <taxon>Spermatophyta</taxon>
        <taxon>Magnoliopsida</taxon>
        <taxon>eudicotyledons</taxon>
        <taxon>Gunneridae</taxon>
        <taxon>Pentapetalae</taxon>
        <taxon>asterids</taxon>
        <taxon>Ericales</taxon>
        <taxon>Theaceae</taxon>
        <taxon>Camellia</taxon>
    </lineage>
</organism>
<protein>
    <submittedName>
        <fullName evidence="1">Uncharacterized protein</fullName>
    </submittedName>
</protein>
<dbReference type="EMBL" id="CM045772">
    <property type="protein sequence ID" value="KAI7985445.1"/>
    <property type="molecule type" value="Genomic_DNA"/>
</dbReference>
<gene>
    <name evidence="1" type="ORF">LOK49_LG14G00227</name>
</gene>
<reference evidence="1 2" key="1">
    <citation type="journal article" date="2022" name="Plant J.">
        <title>Chromosome-level genome of Camellia lanceoleosa provides a valuable resource for understanding genome evolution and self-incompatibility.</title>
        <authorList>
            <person name="Gong W."/>
            <person name="Xiao S."/>
            <person name="Wang L."/>
            <person name="Liao Z."/>
            <person name="Chang Y."/>
            <person name="Mo W."/>
            <person name="Hu G."/>
            <person name="Li W."/>
            <person name="Zhao G."/>
            <person name="Zhu H."/>
            <person name="Hu X."/>
            <person name="Ji K."/>
            <person name="Xiang X."/>
            <person name="Song Q."/>
            <person name="Yuan D."/>
            <person name="Jin S."/>
            <person name="Zhang L."/>
        </authorList>
    </citation>
    <scope>NUCLEOTIDE SEQUENCE [LARGE SCALE GENOMIC DNA]</scope>
    <source>
        <strain evidence="1">SQ_2022a</strain>
    </source>
</reference>